<dbReference type="InterPro" id="IPR051533">
    <property type="entry name" value="WaaL-like"/>
</dbReference>
<feature type="transmembrane region" description="Helical" evidence="5">
    <location>
        <begin position="182"/>
        <end position="199"/>
    </location>
</feature>
<evidence type="ECO:0000256" key="3">
    <source>
        <dbReference type="ARBA" id="ARBA00022989"/>
    </source>
</evidence>
<dbReference type="STRING" id="2034155.BMI79_19665"/>
<dbReference type="InterPro" id="IPR007016">
    <property type="entry name" value="O-antigen_ligase-rel_domated"/>
</dbReference>
<evidence type="ECO:0000256" key="5">
    <source>
        <dbReference type="SAM" id="Phobius"/>
    </source>
</evidence>
<keyword evidence="4 5" id="KW-0472">Membrane</keyword>
<reference evidence="7 8" key="1">
    <citation type="submission" date="2016-11" db="EMBL/GenBank/DDBJ databases">
        <title>Rahnella oryzae sp. nov., isolated from rice root.</title>
        <authorList>
            <person name="Zhang X.-X."/>
            <person name="Zhang J."/>
        </authorList>
    </citation>
    <scope>NUCLEOTIDE SEQUENCE [LARGE SCALE GENOMIC DNA]</scope>
    <source>
        <strain evidence="7 8">J11-6</strain>
    </source>
</reference>
<evidence type="ECO:0000313" key="8">
    <source>
        <dbReference type="Proteomes" id="UP000216021"/>
    </source>
</evidence>
<feature type="transmembrane region" description="Helical" evidence="5">
    <location>
        <begin position="361"/>
        <end position="394"/>
    </location>
</feature>
<organism evidence="7 8">
    <name type="scientific">Serratia oryzae</name>
    <dbReference type="NCBI Taxonomy" id="2034155"/>
    <lineage>
        <taxon>Bacteria</taxon>
        <taxon>Pseudomonadati</taxon>
        <taxon>Pseudomonadota</taxon>
        <taxon>Gammaproteobacteria</taxon>
        <taxon>Enterobacterales</taxon>
        <taxon>Yersiniaceae</taxon>
        <taxon>Serratia</taxon>
    </lineage>
</organism>
<accession>A0A1S8CF04</accession>
<comment type="caution">
    <text evidence="7">The sequence shown here is derived from an EMBL/GenBank/DDBJ whole genome shotgun (WGS) entry which is preliminary data.</text>
</comment>
<feature type="transmembrane region" description="Helical" evidence="5">
    <location>
        <begin position="98"/>
        <end position="115"/>
    </location>
</feature>
<feature type="transmembrane region" description="Helical" evidence="5">
    <location>
        <begin position="229"/>
        <end position="248"/>
    </location>
</feature>
<keyword evidence="2 5" id="KW-0812">Transmembrane</keyword>
<name>A0A1S8CF04_9GAMM</name>
<dbReference type="EMBL" id="MOXD01000014">
    <property type="protein sequence ID" value="OMQ20131.1"/>
    <property type="molecule type" value="Genomic_DNA"/>
</dbReference>
<dbReference type="RefSeq" id="WP_076943961.1">
    <property type="nucleotide sequence ID" value="NZ_MOXD01000014.1"/>
</dbReference>
<feature type="transmembrane region" description="Helical" evidence="5">
    <location>
        <begin position="205"/>
        <end position="222"/>
    </location>
</feature>
<sequence>MEKIGQRLYFISFILAILSIVFTLIITARQRELFYFSFYVAMFGLFIERKNIRLPKMDISYALIMIGLVKIIWTLVLYRHTQGYGYGDTQLDAGKKLVVGGVLIFYITQFSHYLTTFNYRQYLLAAFTMAFVLATSYGLFQIYHGIERIDLSTNRATIAAYIYSTLSILLIYLLIKLKQNAGYRIAVAAIIISSFLIIVMTGTRAAILSHLLLILLMMLFHFRKIHLKPLLIVIALVGVVGIASYGKYIKPKIEQTSTEIMLYQKGNDDSSLGSRFSLWRVGLEIFSQHPFGNTVEARQKQAAEIVAHDPKNQTALAYITSHLHDELLEAASLQGIVGLLTVLFFYGYILTKSLVQRNTPLLMIGCCMVVYGLTDVLLISAESLLFYMICIALFARNNPITPES</sequence>
<protein>
    <recommendedName>
        <fullName evidence="6">O-antigen ligase-related domain-containing protein</fullName>
    </recommendedName>
</protein>
<evidence type="ECO:0000256" key="1">
    <source>
        <dbReference type="ARBA" id="ARBA00004141"/>
    </source>
</evidence>
<feature type="transmembrane region" description="Helical" evidence="5">
    <location>
        <begin position="158"/>
        <end position="175"/>
    </location>
</feature>
<dbReference type="GO" id="GO:0016020">
    <property type="term" value="C:membrane"/>
    <property type="evidence" value="ECO:0007669"/>
    <property type="project" value="UniProtKB-SubCell"/>
</dbReference>
<comment type="subcellular location">
    <subcellularLocation>
        <location evidence="1">Membrane</location>
        <topology evidence="1">Multi-pass membrane protein</topology>
    </subcellularLocation>
</comment>
<evidence type="ECO:0000256" key="2">
    <source>
        <dbReference type="ARBA" id="ARBA00022692"/>
    </source>
</evidence>
<evidence type="ECO:0000313" key="7">
    <source>
        <dbReference type="EMBL" id="OMQ20131.1"/>
    </source>
</evidence>
<dbReference type="Proteomes" id="UP000216021">
    <property type="component" value="Unassembled WGS sequence"/>
</dbReference>
<dbReference type="PANTHER" id="PTHR37422">
    <property type="entry name" value="TEICHURONIC ACID BIOSYNTHESIS PROTEIN TUAE"/>
    <property type="match status" value="1"/>
</dbReference>
<feature type="transmembrane region" description="Helical" evidence="5">
    <location>
        <begin position="122"/>
        <end position="146"/>
    </location>
</feature>
<keyword evidence="8" id="KW-1185">Reference proteome</keyword>
<feature type="transmembrane region" description="Helical" evidence="5">
    <location>
        <begin position="59"/>
        <end position="78"/>
    </location>
</feature>
<feature type="transmembrane region" description="Helical" evidence="5">
    <location>
        <begin position="7"/>
        <end position="26"/>
    </location>
</feature>
<feature type="domain" description="O-antigen ligase-related" evidence="6">
    <location>
        <begin position="190"/>
        <end position="342"/>
    </location>
</feature>
<dbReference type="Pfam" id="PF04932">
    <property type="entry name" value="Wzy_C"/>
    <property type="match status" value="1"/>
</dbReference>
<evidence type="ECO:0000256" key="4">
    <source>
        <dbReference type="ARBA" id="ARBA00023136"/>
    </source>
</evidence>
<dbReference type="AlphaFoldDB" id="A0A1S8CF04"/>
<dbReference type="OrthoDB" id="6502028at2"/>
<feature type="transmembrane region" description="Helical" evidence="5">
    <location>
        <begin position="32"/>
        <end position="47"/>
    </location>
</feature>
<proteinExistence type="predicted"/>
<gene>
    <name evidence="7" type="ORF">BMI79_19665</name>
</gene>
<keyword evidence="3 5" id="KW-1133">Transmembrane helix</keyword>
<dbReference type="PANTHER" id="PTHR37422:SF17">
    <property type="entry name" value="O-ANTIGEN LIGASE"/>
    <property type="match status" value="1"/>
</dbReference>
<feature type="transmembrane region" description="Helical" evidence="5">
    <location>
        <begin position="331"/>
        <end position="349"/>
    </location>
</feature>
<evidence type="ECO:0000259" key="6">
    <source>
        <dbReference type="Pfam" id="PF04932"/>
    </source>
</evidence>